<protein>
    <submittedName>
        <fullName evidence="1">Uncharacterized protein</fullName>
    </submittedName>
</protein>
<name>A0ABX0XNZ7_9SPHN</name>
<accession>A0ABX0XNZ7</accession>
<sequence>MPLAVRDSWGAFIDQQQDRCWAVARPEADGTRRGSAAAYVAMARGTLPRLQITTAGPVATARLLIDGQAIPLAGSDTLWWPAAADARVLRALRGGRTMTVAGRGADGRVIRHRFLLGGAATAIDAAILACAPSRPVANRPQ</sequence>
<proteinExistence type="predicted"/>
<dbReference type="Proteomes" id="UP000734218">
    <property type="component" value="Unassembled WGS sequence"/>
</dbReference>
<comment type="caution">
    <text evidence="1">The sequence shown here is derived from an EMBL/GenBank/DDBJ whole genome shotgun (WGS) entry which is preliminary data.</text>
</comment>
<keyword evidence="2" id="KW-1185">Reference proteome</keyword>
<organism evidence="1 2">
    <name type="scientific">Sphingomonas jejuensis</name>
    <dbReference type="NCBI Taxonomy" id="904715"/>
    <lineage>
        <taxon>Bacteria</taxon>
        <taxon>Pseudomonadati</taxon>
        <taxon>Pseudomonadota</taxon>
        <taxon>Alphaproteobacteria</taxon>
        <taxon>Sphingomonadales</taxon>
        <taxon>Sphingomonadaceae</taxon>
        <taxon>Sphingomonas</taxon>
    </lineage>
</organism>
<gene>
    <name evidence="1" type="ORF">GGR88_002519</name>
</gene>
<dbReference type="RefSeq" id="WP_167955504.1">
    <property type="nucleotide sequence ID" value="NZ_JAATJE010000002.1"/>
</dbReference>
<evidence type="ECO:0000313" key="2">
    <source>
        <dbReference type="Proteomes" id="UP000734218"/>
    </source>
</evidence>
<evidence type="ECO:0000313" key="1">
    <source>
        <dbReference type="EMBL" id="NJC35005.1"/>
    </source>
</evidence>
<reference evidence="1 2" key="1">
    <citation type="submission" date="2020-03" db="EMBL/GenBank/DDBJ databases">
        <title>Genomic Encyclopedia of Type Strains, Phase IV (KMG-IV): sequencing the most valuable type-strain genomes for metagenomic binning, comparative biology and taxonomic classification.</title>
        <authorList>
            <person name="Goeker M."/>
        </authorList>
    </citation>
    <scope>NUCLEOTIDE SEQUENCE [LARGE SCALE GENOMIC DNA]</scope>
    <source>
        <strain evidence="1 2">DSM 27651</strain>
    </source>
</reference>
<dbReference type="EMBL" id="JAATJE010000002">
    <property type="protein sequence ID" value="NJC35005.1"/>
    <property type="molecule type" value="Genomic_DNA"/>
</dbReference>